<evidence type="ECO:0000313" key="2">
    <source>
        <dbReference type="EMBL" id="EPS42878.1"/>
    </source>
</evidence>
<dbReference type="OrthoDB" id="5418203at2759"/>
<dbReference type="Proteomes" id="UP000015100">
    <property type="component" value="Unassembled WGS sequence"/>
</dbReference>
<organism evidence="2 3">
    <name type="scientific">Dactylellina haptotyla (strain CBS 200.50)</name>
    <name type="common">Nematode-trapping fungus</name>
    <name type="synonym">Monacrosporium haptotylum</name>
    <dbReference type="NCBI Taxonomy" id="1284197"/>
    <lineage>
        <taxon>Eukaryota</taxon>
        <taxon>Fungi</taxon>
        <taxon>Dikarya</taxon>
        <taxon>Ascomycota</taxon>
        <taxon>Pezizomycotina</taxon>
        <taxon>Orbiliomycetes</taxon>
        <taxon>Orbiliales</taxon>
        <taxon>Orbiliaceae</taxon>
        <taxon>Dactylellina</taxon>
    </lineage>
</organism>
<gene>
    <name evidence="2" type="ORF">H072_3126</name>
</gene>
<accession>S8BTV7</accession>
<proteinExistence type="predicted"/>
<protein>
    <submittedName>
        <fullName evidence="2">Uncharacterized protein</fullName>
    </submittedName>
</protein>
<feature type="region of interest" description="Disordered" evidence="1">
    <location>
        <begin position="127"/>
        <end position="172"/>
    </location>
</feature>
<dbReference type="eggNOG" id="ENOG502SQFV">
    <property type="taxonomic scope" value="Eukaryota"/>
</dbReference>
<dbReference type="AlphaFoldDB" id="S8BTV7"/>
<dbReference type="EMBL" id="AQGS01000096">
    <property type="protein sequence ID" value="EPS42878.1"/>
    <property type="molecule type" value="Genomic_DNA"/>
</dbReference>
<name>S8BTV7_DACHA</name>
<dbReference type="HOGENOM" id="CLU_087700_1_0_1"/>
<comment type="caution">
    <text evidence="2">The sequence shown here is derived from an EMBL/GenBank/DDBJ whole genome shotgun (WGS) entry which is preliminary data.</text>
</comment>
<feature type="compositionally biased region" description="Pro residues" evidence="1">
    <location>
        <begin position="56"/>
        <end position="69"/>
    </location>
</feature>
<keyword evidence="3" id="KW-1185">Reference proteome</keyword>
<feature type="compositionally biased region" description="Basic and acidic residues" evidence="1">
    <location>
        <begin position="133"/>
        <end position="166"/>
    </location>
</feature>
<feature type="compositionally biased region" description="Acidic residues" evidence="1">
    <location>
        <begin position="26"/>
        <end position="49"/>
    </location>
</feature>
<reference evidence="3" key="2">
    <citation type="submission" date="2013-04" db="EMBL/GenBank/DDBJ databases">
        <title>Genomic mechanisms accounting for the adaptation to parasitism in nematode-trapping fungi.</title>
        <authorList>
            <person name="Ahren D.G."/>
        </authorList>
    </citation>
    <scope>NUCLEOTIDE SEQUENCE [LARGE SCALE GENOMIC DNA]</scope>
    <source>
        <strain evidence="3">CBS 200.50</strain>
    </source>
</reference>
<evidence type="ECO:0000313" key="3">
    <source>
        <dbReference type="Proteomes" id="UP000015100"/>
    </source>
</evidence>
<feature type="compositionally biased region" description="Polar residues" evidence="1">
    <location>
        <begin position="1"/>
        <end position="11"/>
    </location>
</feature>
<evidence type="ECO:0000256" key="1">
    <source>
        <dbReference type="SAM" id="MobiDB-lite"/>
    </source>
</evidence>
<feature type="region of interest" description="Disordered" evidence="1">
    <location>
        <begin position="1"/>
        <end position="114"/>
    </location>
</feature>
<reference evidence="2 3" key="1">
    <citation type="journal article" date="2013" name="PLoS Genet.">
        <title>Genomic mechanisms accounting for the adaptation to parasitism in nematode-trapping fungi.</title>
        <authorList>
            <person name="Meerupati T."/>
            <person name="Andersson K.M."/>
            <person name="Friman E."/>
            <person name="Kumar D."/>
            <person name="Tunlid A."/>
            <person name="Ahren D."/>
        </authorList>
    </citation>
    <scope>NUCLEOTIDE SEQUENCE [LARGE SCALE GENOMIC DNA]</scope>
    <source>
        <strain evidence="2 3">CBS 200.50</strain>
    </source>
</reference>
<dbReference type="OMA" id="PTQFEYP"/>
<sequence>MSENLTVNGANSKPKVPKKKKQEVADSWDDDVSSGDEAAGADEEGDDMISDLRPPISSPAPPPVPPAPTPAMATPFVADGSGTASYYSYDPETHSRAGGSGLGDAGFEGQRQAKTDAVARRMIASALGVRSRSTKEQRDYDASLEKKHQEERDEKKRQEQEREKAKAAIWDD</sequence>